<sequence length="199" mass="22882">MRFLPLLFCIFSIPLILVSCSEKNEEPELITEHPTRLHTIGEFYRYKEINDIGSYETGPIMITIDSAETVNGTLSEAFEIPNEERDMEMVNVLMRFELNSEVQGDLTFNEEENLHMVVDTGENIQKPDSFMSSLISFERIKLNQDKKESPFLRQFTFMLKESTAEEIKQATLLIDAPIDSEGNVVGEDLEIELDFTQDN</sequence>
<evidence type="ECO:0000313" key="1">
    <source>
        <dbReference type="EMBL" id="GGP11469.1"/>
    </source>
</evidence>
<gene>
    <name evidence="1" type="ORF">GCM10011346_23750</name>
</gene>
<keyword evidence="2" id="KW-1185">Reference proteome</keyword>
<reference evidence="2" key="1">
    <citation type="journal article" date="2019" name="Int. J. Syst. Evol. Microbiol.">
        <title>The Global Catalogue of Microorganisms (GCM) 10K type strain sequencing project: providing services to taxonomists for standard genome sequencing and annotation.</title>
        <authorList>
            <consortium name="The Broad Institute Genomics Platform"/>
            <consortium name="The Broad Institute Genome Sequencing Center for Infectious Disease"/>
            <person name="Wu L."/>
            <person name="Ma J."/>
        </authorList>
    </citation>
    <scope>NUCLEOTIDE SEQUENCE [LARGE SCALE GENOMIC DNA]</scope>
    <source>
        <strain evidence="2">CGMCC 1.7693</strain>
    </source>
</reference>
<protein>
    <submittedName>
        <fullName evidence="1">Uncharacterized protein</fullName>
    </submittedName>
</protein>
<name>A0ABQ2NVE2_9BACI</name>
<accession>A0ABQ2NVE2</accession>
<dbReference type="Proteomes" id="UP000641206">
    <property type="component" value="Unassembled WGS sequence"/>
</dbReference>
<proteinExistence type="predicted"/>
<organism evidence="1 2">
    <name type="scientific">Oceanobacillus neutriphilus</name>
    <dbReference type="NCBI Taxonomy" id="531815"/>
    <lineage>
        <taxon>Bacteria</taxon>
        <taxon>Bacillati</taxon>
        <taxon>Bacillota</taxon>
        <taxon>Bacilli</taxon>
        <taxon>Bacillales</taxon>
        <taxon>Bacillaceae</taxon>
        <taxon>Oceanobacillus</taxon>
    </lineage>
</organism>
<dbReference type="PROSITE" id="PS51257">
    <property type="entry name" value="PROKAR_LIPOPROTEIN"/>
    <property type="match status" value="1"/>
</dbReference>
<evidence type="ECO:0000313" key="2">
    <source>
        <dbReference type="Proteomes" id="UP000641206"/>
    </source>
</evidence>
<comment type="caution">
    <text evidence="1">The sequence shown here is derived from an EMBL/GenBank/DDBJ whole genome shotgun (WGS) entry which is preliminary data.</text>
</comment>
<dbReference type="RefSeq" id="WP_188734642.1">
    <property type="nucleotide sequence ID" value="NZ_BMLW01000006.1"/>
</dbReference>
<dbReference type="EMBL" id="BMLW01000006">
    <property type="protein sequence ID" value="GGP11469.1"/>
    <property type="molecule type" value="Genomic_DNA"/>
</dbReference>